<dbReference type="InterPro" id="IPR029044">
    <property type="entry name" value="Nucleotide-diphossugar_trans"/>
</dbReference>
<sequence length="445" mass="50638">MGRKIQISQCMIVKNEEKNIERALSWGREIVCEQIVVDTGSTDRTVELASAMVKEGGIYHIPWQDDFAAAKNYAISKAKGEWIAFLDADEEFAPGDEKKLLKLLESLEDTGVMAIGTGWMQLNDQGKVFAAATQVRVFRNRPGLGYRRRIHEQLEWSDGRRLWIADATKELSILHRGYCSQAMAEKNQSQRNLKLIQKELSDHPDDYEMLGYLGDEYYTAGQWDEAERQYGKAVALMPSVLGENDQRSAFTFLHLMELIGRRHGSEEEYQSVYERAVRLLPQEADFDYCMGCYCADRRNYEKGALYFSWAFEKLERYGSYNKAMVLIGNLREAYEMQALCFLESGQTEKAVSVSVAVLKTEPYSAQALYLLMRAFQEGSGIDKVSPQAAMDFLQKIYDIGILKDRLMLLRVSIKAGWPELQTLVEHTFSAAELDFVKRAEAAGGQ</sequence>
<name>A0A0E2HFG9_9FIRM</name>
<dbReference type="EMBL" id="AGYR01000007">
    <property type="protein sequence ID" value="ENZ18768.1"/>
    <property type="molecule type" value="Genomic_DNA"/>
</dbReference>
<dbReference type="SUPFAM" id="SSF53448">
    <property type="entry name" value="Nucleotide-diphospho-sugar transferases"/>
    <property type="match status" value="1"/>
</dbReference>
<evidence type="ECO:0000313" key="4">
    <source>
        <dbReference type="Proteomes" id="UP000013085"/>
    </source>
</evidence>
<feature type="domain" description="Glycosyltransferase 2-like" evidence="2">
    <location>
        <begin position="10"/>
        <end position="114"/>
    </location>
</feature>
<dbReference type="AlphaFoldDB" id="A0A0E2HFG9"/>
<dbReference type="InterPro" id="IPR001173">
    <property type="entry name" value="Glyco_trans_2-like"/>
</dbReference>
<dbReference type="Gene3D" id="1.25.40.10">
    <property type="entry name" value="Tetratricopeptide repeat domain"/>
    <property type="match status" value="2"/>
</dbReference>
<accession>A0A0E2HFG9</accession>
<protein>
    <recommendedName>
        <fullName evidence="2">Glycosyltransferase 2-like domain-containing protein</fullName>
    </recommendedName>
</protein>
<reference evidence="3 4" key="1">
    <citation type="submission" date="2013-01" db="EMBL/GenBank/DDBJ databases">
        <title>The Genome Sequence of Clostridium clostridioforme 90A8.</title>
        <authorList>
            <consortium name="The Broad Institute Genome Sequencing Platform"/>
            <person name="Earl A."/>
            <person name="Ward D."/>
            <person name="Feldgarden M."/>
            <person name="Gevers D."/>
            <person name="Courvalin P."/>
            <person name="Lambert T."/>
            <person name="Walker B."/>
            <person name="Young S.K."/>
            <person name="Zeng Q."/>
            <person name="Gargeya S."/>
            <person name="Fitzgerald M."/>
            <person name="Haas B."/>
            <person name="Abouelleil A."/>
            <person name="Alvarado L."/>
            <person name="Arachchi H.M."/>
            <person name="Berlin A.M."/>
            <person name="Chapman S.B."/>
            <person name="Dewar J."/>
            <person name="Goldberg J."/>
            <person name="Griggs A."/>
            <person name="Gujja S."/>
            <person name="Hansen M."/>
            <person name="Howarth C."/>
            <person name="Imamovic A."/>
            <person name="Larimer J."/>
            <person name="McCowan C."/>
            <person name="Murphy C."/>
            <person name="Neiman D."/>
            <person name="Pearson M."/>
            <person name="Priest M."/>
            <person name="Roberts A."/>
            <person name="Saif S."/>
            <person name="Shea T."/>
            <person name="Sisk P."/>
            <person name="Sykes S."/>
            <person name="Wortman J."/>
            <person name="Nusbaum C."/>
            <person name="Birren B."/>
        </authorList>
    </citation>
    <scope>NUCLEOTIDE SEQUENCE [LARGE SCALE GENOMIC DNA]</scope>
    <source>
        <strain evidence="3 4">90A8</strain>
    </source>
</reference>
<proteinExistence type="predicted"/>
<dbReference type="HOGENOM" id="CLU_023736_3_0_9"/>
<dbReference type="Proteomes" id="UP000013085">
    <property type="component" value="Unassembled WGS sequence"/>
</dbReference>
<dbReference type="Gene3D" id="3.90.550.10">
    <property type="entry name" value="Spore Coat Polysaccharide Biosynthesis Protein SpsA, Chain A"/>
    <property type="match status" value="1"/>
</dbReference>
<gene>
    <name evidence="3" type="ORF">HMPREF1090_01085</name>
</gene>
<dbReference type="PANTHER" id="PTHR43630">
    <property type="entry name" value="POLY-BETA-1,6-N-ACETYL-D-GLUCOSAMINE SYNTHASE"/>
    <property type="match status" value="1"/>
</dbReference>
<dbReference type="PANTHER" id="PTHR43630:SF2">
    <property type="entry name" value="GLYCOSYLTRANSFERASE"/>
    <property type="match status" value="1"/>
</dbReference>
<evidence type="ECO:0000259" key="2">
    <source>
        <dbReference type="Pfam" id="PF00535"/>
    </source>
</evidence>
<dbReference type="Pfam" id="PF00535">
    <property type="entry name" value="Glycos_transf_2"/>
    <property type="match status" value="1"/>
</dbReference>
<dbReference type="SUPFAM" id="SSF48452">
    <property type="entry name" value="TPR-like"/>
    <property type="match status" value="1"/>
</dbReference>
<dbReference type="RefSeq" id="WP_002594938.1">
    <property type="nucleotide sequence ID" value="NZ_KB850998.1"/>
</dbReference>
<comment type="caution">
    <text evidence="3">The sequence shown here is derived from an EMBL/GenBank/DDBJ whole genome shotgun (WGS) entry which is preliminary data.</text>
</comment>
<dbReference type="InterPro" id="IPR011990">
    <property type="entry name" value="TPR-like_helical_dom_sf"/>
</dbReference>
<dbReference type="PROSITE" id="PS50005">
    <property type="entry name" value="TPR"/>
    <property type="match status" value="1"/>
</dbReference>
<organism evidence="3 4">
    <name type="scientific">[Clostridium] clostridioforme 90A8</name>
    <dbReference type="NCBI Taxonomy" id="999408"/>
    <lineage>
        <taxon>Bacteria</taxon>
        <taxon>Bacillati</taxon>
        <taxon>Bacillota</taxon>
        <taxon>Clostridia</taxon>
        <taxon>Lachnospirales</taxon>
        <taxon>Lachnospiraceae</taxon>
        <taxon>Enterocloster</taxon>
    </lineage>
</organism>
<evidence type="ECO:0000313" key="3">
    <source>
        <dbReference type="EMBL" id="ENZ18768.1"/>
    </source>
</evidence>
<feature type="repeat" description="TPR" evidence="1">
    <location>
        <begin position="207"/>
        <end position="240"/>
    </location>
</feature>
<dbReference type="PATRIC" id="fig|999408.3.peg.1161"/>
<evidence type="ECO:0000256" key="1">
    <source>
        <dbReference type="PROSITE-ProRule" id="PRU00339"/>
    </source>
</evidence>
<dbReference type="InterPro" id="IPR019734">
    <property type="entry name" value="TPR_rpt"/>
</dbReference>
<keyword evidence="1" id="KW-0802">TPR repeat</keyword>